<sequence>MPEQSSASPAALPPEQSPRPRVWAVLADERLPGFRGLSPKQRAAYATVAVAAVVVSVLLAYQANLLLDWLTATDRARSNRQAEETVDRERPAFVSTVTPLDHDQYIPEAVAILLDRPLTEDEQATLTAMNGNAPQVWEFLKPLGGRVVEHPTGPVGSDEHGPENRGEAQTFDLNLNSDRVAGLTINNMTAVKDSCRAPTAQTVVNIPPAGSGPRQGLLWDLTGGPTDKPYGPYILDEGESQGELYFRRNVVELGNGQSNMAFRIQPEVSTHTCEWHIVASYTDTTGSHEQRIPSGTGVFTTEAIPLQPVQYFERVPGTGWGCIGKMSQKGCSATEFVRLPKPPQRRGPI</sequence>
<evidence type="ECO:0000313" key="2">
    <source>
        <dbReference type="EMBL" id="MBB4956760.1"/>
    </source>
</evidence>
<keyword evidence="1" id="KW-0472">Membrane</keyword>
<feature type="transmembrane region" description="Helical" evidence="1">
    <location>
        <begin position="43"/>
        <end position="61"/>
    </location>
</feature>
<keyword evidence="1" id="KW-0812">Transmembrane</keyword>
<proteinExistence type="predicted"/>
<dbReference type="Proteomes" id="UP000578819">
    <property type="component" value="Unassembled WGS sequence"/>
</dbReference>
<name>A0A7W7SND7_9ACTN</name>
<accession>A0A7W7SND7</accession>
<evidence type="ECO:0000256" key="1">
    <source>
        <dbReference type="SAM" id="Phobius"/>
    </source>
</evidence>
<keyword evidence="1" id="KW-1133">Transmembrane helix</keyword>
<keyword evidence="3" id="KW-1185">Reference proteome</keyword>
<dbReference type="RefSeq" id="WP_184532386.1">
    <property type="nucleotide sequence ID" value="NZ_JACHJW010000001.1"/>
</dbReference>
<dbReference type="EMBL" id="JACHJW010000001">
    <property type="protein sequence ID" value="MBB4956760.1"/>
    <property type="molecule type" value="Genomic_DNA"/>
</dbReference>
<reference evidence="2 3" key="1">
    <citation type="submission" date="2020-08" db="EMBL/GenBank/DDBJ databases">
        <title>Sequencing the genomes of 1000 actinobacteria strains.</title>
        <authorList>
            <person name="Klenk H.-P."/>
        </authorList>
    </citation>
    <scope>NUCLEOTIDE SEQUENCE [LARGE SCALE GENOMIC DNA]</scope>
    <source>
        <strain evidence="2 3">DSM 45886</strain>
    </source>
</reference>
<organism evidence="2 3">
    <name type="scientific">Micromonospora polyrhachis</name>
    <dbReference type="NCBI Taxonomy" id="1282883"/>
    <lineage>
        <taxon>Bacteria</taxon>
        <taxon>Bacillati</taxon>
        <taxon>Actinomycetota</taxon>
        <taxon>Actinomycetes</taxon>
        <taxon>Micromonosporales</taxon>
        <taxon>Micromonosporaceae</taxon>
        <taxon>Micromonospora</taxon>
    </lineage>
</organism>
<dbReference type="AlphaFoldDB" id="A0A7W7SND7"/>
<evidence type="ECO:0000313" key="3">
    <source>
        <dbReference type="Proteomes" id="UP000578819"/>
    </source>
</evidence>
<comment type="caution">
    <text evidence="2">The sequence shown here is derived from an EMBL/GenBank/DDBJ whole genome shotgun (WGS) entry which is preliminary data.</text>
</comment>
<gene>
    <name evidence="2" type="ORF">FHR38_000493</name>
</gene>
<protein>
    <submittedName>
        <fullName evidence="2">Uncharacterized protein</fullName>
    </submittedName>
</protein>